<dbReference type="EMBL" id="CM047587">
    <property type="protein sequence ID" value="KAI9906566.1"/>
    <property type="molecule type" value="Genomic_DNA"/>
</dbReference>
<organism evidence="1 2">
    <name type="scientific">Peronosclerospora sorghi</name>
    <dbReference type="NCBI Taxonomy" id="230839"/>
    <lineage>
        <taxon>Eukaryota</taxon>
        <taxon>Sar</taxon>
        <taxon>Stramenopiles</taxon>
        <taxon>Oomycota</taxon>
        <taxon>Peronosporomycetes</taxon>
        <taxon>Peronosporales</taxon>
        <taxon>Peronosporaceae</taxon>
        <taxon>Peronosclerospora</taxon>
    </lineage>
</organism>
<keyword evidence="2" id="KW-1185">Reference proteome</keyword>
<accession>A0ACC0VKF5</accession>
<proteinExistence type="predicted"/>
<dbReference type="Proteomes" id="UP001163321">
    <property type="component" value="Chromosome 8"/>
</dbReference>
<gene>
    <name evidence="1" type="ORF">PsorP6_003333</name>
</gene>
<evidence type="ECO:0000313" key="1">
    <source>
        <dbReference type="EMBL" id="KAI9906566.1"/>
    </source>
</evidence>
<protein>
    <submittedName>
        <fullName evidence="1">Uncharacterized protein</fullName>
    </submittedName>
</protein>
<name>A0ACC0VKF5_9STRA</name>
<sequence>MNLFLKNLIVAKTSKSNLNTGMEFPDTSSSDDHDEVRAEDQRTKSRVRAKRLYYRKRTLLDNLHRDVSVLEAAYEHLLARQHQRDAQPSPDIAFRDSGSALYRSYVQLAHVRTALAKENTELRRIYAKNMEMEKQIKQLAEAQKKRLIMAEQEQEHKRRNPVLKVIPLTQDGCAEIARSSYLEIKAFRESESCFSTGTSVLGWRDQHVLRQNKLMFSLEKTFPGRATDLMARSVWDILSLPEPIVIMRPRDAKVHFHVVQRLNEDAVVYYYTLEREDTDVRIRALILAMRVDLGPEGCMVILRNLDPKTYLLHDGDCTAPVRRGRRKIEPHKENFWLDVFVWSFYENAGETREDCKQTFGGEIHGTALASTGWWSIEILEMALRMEVRAVGFRGLLRW</sequence>
<comment type="caution">
    <text evidence="1">The sequence shown here is derived from an EMBL/GenBank/DDBJ whole genome shotgun (WGS) entry which is preliminary data.</text>
</comment>
<reference evidence="1 2" key="1">
    <citation type="journal article" date="2022" name="bioRxiv">
        <title>The genome of the oomycete Peronosclerospora sorghi, a cosmopolitan pathogen of maize and sorghum, is inflated with dispersed pseudogenes.</title>
        <authorList>
            <person name="Fletcher K."/>
            <person name="Martin F."/>
            <person name="Isakeit T."/>
            <person name="Cavanaugh K."/>
            <person name="Magill C."/>
            <person name="Michelmore R."/>
        </authorList>
    </citation>
    <scope>NUCLEOTIDE SEQUENCE [LARGE SCALE GENOMIC DNA]</scope>
    <source>
        <strain evidence="1">P6</strain>
    </source>
</reference>
<evidence type="ECO:0000313" key="2">
    <source>
        <dbReference type="Proteomes" id="UP001163321"/>
    </source>
</evidence>